<evidence type="ECO:0000313" key="3">
    <source>
        <dbReference type="Proteomes" id="UP000230423"/>
    </source>
</evidence>
<feature type="compositionally biased region" description="Basic residues" evidence="1">
    <location>
        <begin position="87"/>
        <end position="101"/>
    </location>
</feature>
<sequence>MALDAGILCDKKLPQRLEAKIYRALACLSVETKILRWTGVTRLDHTRNDTVGERFGVAIAQKTRELALDGTVTFFVLMTTVSVKSSRMQHARKRPRGRPKQRWLDTLHENRN</sequence>
<name>A0A2G9V050_TELCI</name>
<feature type="region of interest" description="Disordered" evidence="1">
    <location>
        <begin position="86"/>
        <end position="112"/>
    </location>
</feature>
<organism evidence="2 3">
    <name type="scientific">Teladorsagia circumcincta</name>
    <name type="common">Brown stomach worm</name>
    <name type="synonym">Ostertagia circumcincta</name>
    <dbReference type="NCBI Taxonomy" id="45464"/>
    <lineage>
        <taxon>Eukaryota</taxon>
        <taxon>Metazoa</taxon>
        <taxon>Ecdysozoa</taxon>
        <taxon>Nematoda</taxon>
        <taxon>Chromadorea</taxon>
        <taxon>Rhabditida</taxon>
        <taxon>Rhabditina</taxon>
        <taxon>Rhabditomorpha</taxon>
        <taxon>Strongyloidea</taxon>
        <taxon>Trichostrongylidae</taxon>
        <taxon>Teladorsagia</taxon>
    </lineage>
</organism>
<evidence type="ECO:0000256" key="1">
    <source>
        <dbReference type="SAM" id="MobiDB-lite"/>
    </source>
</evidence>
<accession>A0A2G9V050</accession>
<reference evidence="2 3" key="1">
    <citation type="submission" date="2015-09" db="EMBL/GenBank/DDBJ databases">
        <title>Draft genome of the parasitic nematode Teladorsagia circumcincta isolate WARC Sus (inbred).</title>
        <authorList>
            <person name="Mitreva M."/>
        </authorList>
    </citation>
    <scope>NUCLEOTIDE SEQUENCE [LARGE SCALE GENOMIC DNA]</scope>
    <source>
        <strain evidence="2 3">S</strain>
    </source>
</reference>
<gene>
    <name evidence="2" type="ORF">TELCIR_02093</name>
</gene>
<keyword evidence="3" id="KW-1185">Reference proteome</keyword>
<dbReference type="AlphaFoldDB" id="A0A2G9V050"/>
<feature type="compositionally biased region" description="Basic and acidic residues" evidence="1">
    <location>
        <begin position="102"/>
        <end position="112"/>
    </location>
</feature>
<protein>
    <submittedName>
        <fullName evidence="2">Uncharacterized protein</fullName>
    </submittedName>
</protein>
<evidence type="ECO:0000313" key="2">
    <source>
        <dbReference type="EMBL" id="PIO75857.1"/>
    </source>
</evidence>
<dbReference type="Proteomes" id="UP000230423">
    <property type="component" value="Unassembled WGS sequence"/>
</dbReference>
<proteinExistence type="predicted"/>
<dbReference type="EMBL" id="KZ345101">
    <property type="protein sequence ID" value="PIO75857.1"/>
    <property type="molecule type" value="Genomic_DNA"/>
</dbReference>